<dbReference type="Gene3D" id="1.20.1730.10">
    <property type="entry name" value="Sodium/glucose cotransporter"/>
    <property type="match status" value="1"/>
</dbReference>
<dbReference type="PANTHER" id="PTHR48086:SF7">
    <property type="entry name" value="SODIUM-SOLUTE SYMPORTER-RELATED"/>
    <property type="match status" value="1"/>
</dbReference>
<dbReference type="InterPro" id="IPR050277">
    <property type="entry name" value="Sodium:Solute_Symporter"/>
</dbReference>
<organism evidence="9 10">
    <name type="scientific">Candidatus Thermochlorobacter aerophilus</name>
    <dbReference type="NCBI Taxonomy" id="1868324"/>
    <lineage>
        <taxon>Bacteria</taxon>
        <taxon>Pseudomonadati</taxon>
        <taxon>Chlorobiota</taxon>
        <taxon>Chlorobiia</taxon>
        <taxon>Chlorobiales</taxon>
        <taxon>Candidatus Thermochlorobacteriaceae</taxon>
        <taxon>Candidatus Thermochlorobacter</taxon>
    </lineage>
</organism>
<evidence type="ECO:0000256" key="5">
    <source>
        <dbReference type="ARBA" id="ARBA00022989"/>
    </source>
</evidence>
<evidence type="ECO:0000256" key="7">
    <source>
        <dbReference type="RuleBase" id="RU362091"/>
    </source>
</evidence>
<evidence type="ECO:0000256" key="1">
    <source>
        <dbReference type="ARBA" id="ARBA00004141"/>
    </source>
</evidence>
<dbReference type="PROSITE" id="PS50283">
    <property type="entry name" value="NA_SOLUT_SYMP_3"/>
    <property type="match status" value="1"/>
</dbReference>
<evidence type="ECO:0000313" key="9">
    <source>
        <dbReference type="EMBL" id="RFM23689.1"/>
    </source>
</evidence>
<feature type="transmembrane region" description="Helical" evidence="8">
    <location>
        <begin position="66"/>
        <end position="85"/>
    </location>
</feature>
<reference evidence="9 10" key="1">
    <citation type="journal article" date="2011" name="ISME J.">
        <title>Community ecology of hot spring cyanobacterial mats: predominant populations and their functional potential.</title>
        <authorList>
            <person name="Klatt C.G."/>
            <person name="Wood J.M."/>
            <person name="Rusch D.B."/>
            <person name="Bateson M.M."/>
            <person name="Hamamura N."/>
            <person name="Heidelberg J.F."/>
            <person name="Grossman A.R."/>
            <person name="Bhaya D."/>
            <person name="Cohan F.M."/>
            <person name="Kuhl M."/>
            <person name="Bryant D.A."/>
            <person name="Ward D.M."/>
        </authorList>
    </citation>
    <scope>NUCLEOTIDE SEQUENCE [LARGE SCALE GENOMIC DNA]</scope>
    <source>
        <strain evidence="9">OS</strain>
    </source>
</reference>
<dbReference type="AlphaFoldDB" id="A0A395LYT3"/>
<dbReference type="InterPro" id="IPR001734">
    <property type="entry name" value="Na/solute_symporter"/>
</dbReference>
<feature type="transmembrane region" description="Helical" evidence="8">
    <location>
        <begin position="91"/>
        <end position="112"/>
    </location>
</feature>
<dbReference type="EMBL" id="PHFL01000060">
    <property type="protein sequence ID" value="RFM23689.1"/>
    <property type="molecule type" value="Genomic_DNA"/>
</dbReference>
<keyword evidence="3" id="KW-0813">Transport</keyword>
<dbReference type="InterPro" id="IPR038377">
    <property type="entry name" value="Na/Glc_symporter_sf"/>
</dbReference>
<feature type="transmembrane region" description="Helical" evidence="8">
    <location>
        <begin position="12"/>
        <end position="32"/>
    </location>
</feature>
<dbReference type="PANTHER" id="PTHR48086">
    <property type="entry name" value="SODIUM/PROLINE SYMPORTER-RELATED"/>
    <property type="match status" value="1"/>
</dbReference>
<gene>
    <name evidence="9" type="ORF">D0433_10000</name>
</gene>
<accession>A0A395LYT3</accession>
<evidence type="ECO:0000256" key="3">
    <source>
        <dbReference type="ARBA" id="ARBA00022448"/>
    </source>
</evidence>
<keyword evidence="4 8" id="KW-0812">Transmembrane</keyword>
<proteinExistence type="inferred from homology"/>
<keyword evidence="5 8" id="KW-1133">Transmembrane helix</keyword>
<feature type="transmembrane region" description="Helical" evidence="8">
    <location>
        <begin position="143"/>
        <end position="162"/>
    </location>
</feature>
<keyword evidence="6 8" id="KW-0472">Membrane</keyword>
<evidence type="ECO:0000256" key="8">
    <source>
        <dbReference type="SAM" id="Phobius"/>
    </source>
</evidence>
<comment type="caution">
    <text evidence="9">The sequence shown here is derived from an EMBL/GenBank/DDBJ whole genome shotgun (WGS) entry which is preliminary data.</text>
</comment>
<dbReference type="Proteomes" id="UP000266389">
    <property type="component" value="Unassembled WGS sequence"/>
</dbReference>
<sequence>MMLKSYCLLRQRPICPSFLYVVFIGALFSAILSTVDSTLLAASGLLAHNIILPVHKKMSEATKVRINRLGVVLFGVVAYVLALYASSIHELVKTASAIGSAGVFVVLTLGLFSPLGKTYSAVTGLLTGAIAWIVGTYLLQLDFAYTLALGVSFLSYLTVALIEQALSAKQTVEQDTQSRRERLCGISKILPDMEHAIREEFNRKFKPETYQAFVAEISKYNRGAMDFRLCETPLFLSASMTQELLQASNTLIKELTAPEFMKRLDAAVPEHLRAPNEDAHPTFLQIDFAIVQLPNGQLAPRLIELQGFPTLYAFQWLLDLKIREFFEIPDALTPYFSGYSSESYLKHFKEVLLGDAAPENVVLLEVQPHMQKTRIDFYCTEELTGVRTVCVTEVIKRNRKLYYKKNGTEIPIERIYNRVVFDELYKKQIELGFRFQDELDVVWLNHPNWFMKISKYCLPLFQNEYVPKAYYLSDLETYPENLENYVLKPLFSFSGSGVEIDVTPQMLERISDRHNYLLQEKVEYAPIVQTPEGGTKAEIRMMFLWDKSEAPVLVNNLVRMSRGKMLGVSYNKDAQWVGASLAYHP</sequence>
<name>A0A395LYT3_9BACT</name>
<dbReference type="GO" id="GO:0005886">
    <property type="term" value="C:plasma membrane"/>
    <property type="evidence" value="ECO:0007669"/>
    <property type="project" value="TreeGrafter"/>
</dbReference>
<evidence type="ECO:0000256" key="6">
    <source>
        <dbReference type="ARBA" id="ARBA00023136"/>
    </source>
</evidence>
<dbReference type="GO" id="GO:0022857">
    <property type="term" value="F:transmembrane transporter activity"/>
    <property type="evidence" value="ECO:0007669"/>
    <property type="project" value="InterPro"/>
</dbReference>
<feature type="transmembrane region" description="Helical" evidence="8">
    <location>
        <begin position="119"/>
        <end position="137"/>
    </location>
</feature>
<evidence type="ECO:0000256" key="4">
    <source>
        <dbReference type="ARBA" id="ARBA00022692"/>
    </source>
</evidence>
<evidence type="ECO:0000313" key="10">
    <source>
        <dbReference type="Proteomes" id="UP000266389"/>
    </source>
</evidence>
<evidence type="ECO:0000256" key="2">
    <source>
        <dbReference type="ARBA" id="ARBA00006434"/>
    </source>
</evidence>
<dbReference type="Pfam" id="PF00474">
    <property type="entry name" value="SSF"/>
    <property type="match status" value="1"/>
</dbReference>
<comment type="subcellular location">
    <subcellularLocation>
        <location evidence="1">Membrane</location>
        <topology evidence="1">Multi-pass membrane protein</topology>
    </subcellularLocation>
</comment>
<comment type="similarity">
    <text evidence="2 7">Belongs to the sodium:solute symporter (SSF) (TC 2.A.21) family.</text>
</comment>
<protein>
    <submittedName>
        <fullName evidence="9">Uncharacterized protein</fullName>
    </submittedName>
</protein>